<comment type="caution">
    <text evidence="1">The sequence shown here is derived from an EMBL/GenBank/DDBJ whole genome shotgun (WGS) entry which is preliminary data.</text>
</comment>
<gene>
    <name evidence="1" type="ORF">ACFSFY_12520</name>
</gene>
<dbReference type="EMBL" id="JBHUGI010000032">
    <property type="protein sequence ID" value="MFD1928857.1"/>
    <property type="molecule type" value="Genomic_DNA"/>
</dbReference>
<evidence type="ECO:0000313" key="2">
    <source>
        <dbReference type="Proteomes" id="UP001597218"/>
    </source>
</evidence>
<sequence>MTLSTDTKETIELDRIKLNAMKLRVIQLEKVNVKTKKYTKDEMIEQIRNIITTEINKNI</sequence>
<name>A0ABW4SK32_9BACL</name>
<keyword evidence="2" id="KW-1185">Reference proteome</keyword>
<organism evidence="1 2">
    <name type="scientific">Sporosarcina siberiensis</name>
    <dbReference type="NCBI Taxonomy" id="1365606"/>
    <lineage>
        <taxon>Bacteria</taxon>
        <taxon>Bacillati</taxon>
        <taxon>Bacillota</taxon>
        <taxon>Bacilli</taxon>
        <taxon>Bacillales</taxon>
        <taxon>Caryophanaceae</taxon>
        <taxon>Sporosarcina</taxon>
    </lineage>
</organism>
<dbReference type="RefSeq" id="WP_381538507.1">
    <property type="nucleotide sequence ID" value="NZ_JBHUGI010000032.1"/>
</dbReference>
<proteinExistence type="predicted"/>
<evidence type="ECO:0000313" key="1">
    <source>
        <dbReference type="EMBL" id="MFD1928857.1"/>
    </source>
</evidence>
<reference evidence="2" key="1">
    <citation type="journal article" date="2019" name="Int. J. Syst. Evol. Microbiol.">
        <title>The Global Catalogue of Microorganisms (GCM) 10K type strain sequencing project: providing services to taxonomists for standard genome sequencing and annotation.</title>
        <authorList>
            <consortium name="The Broad Institute Genomics Platform"/>
            <consortium name="The Broad Institute Genome Sequencing Center for Infectious Disease"/>
            <person name="Wu L."/>
            <person name="Ma J."/>
        </authorList>
    </citation>
    <scope>NUCLEOTIDE SEQUENCE [LARGE SCALE GENOMIC DNA]</scope>
    <source>
        <strain evidence="2">CGMCC 4.7177</strain>
    </source>
</reference>
<accession>A0ABW4SK32</accession>
<protein>
    <submittedName>
        <fullName evidence="1">Uncharacterized protein</fullName>
    </submittedName>
</protein>
<dbReference type="Proteomes" id="UP001597218">
    <property type="component" value="Unassembled WGS sequence"/>
</dbReference>